<dbReference type="EMBL" id="FAOZ01000001">
    <property type="protein sequence ID" value="CUU53818.1"/>
    <property type="molecule type" value="Genomic_DNA"/>
</dbReference>
<dbReference type="Proteomes" id="UP000198802">
    <property type="component" value="Unassembled WGS sequence"/>
</dbReference>
<dbReference type="AlphaFoldDB" id="A0A0S4QH07"/>
<organism evidence="1 2">
    <name type="scientific">Parafrankia irregularis</name>
    <dbReference type="NCBI Taxonomy" id="795642"/>
    <lineage>
        <taxon>Bacteria</taxon>
        <taxon>Bacillati</taxon>
        <taxon>Actinomycetota</taxon>
        <taxon>Actinomycetes</taxon>
        <taxon>Frankiales</taxon>
        <taxon>Frankiaceae</taxon>
        <taxon>Parafrankia</taxon>
    </lineage>
</organism>
<evidence type="ECO:0000313" key="1">
    <source>
        <dbReference type="EMBL" id="CUU53818.1"/>
    </source>
</evidence>
<name>A0A0S4QH07_9ACTN</name>
<reference evidence="2" key="1">
    <citation type="submission" date="2015-11" db="EMBL/GenBank/DDBJ databases">
        <authorList>
            <person name="Varghese N."/>
        </authorList>
    </citation>
    <scope>NUCLEOTIDE SEQUENCE [LARGE SCALE GENOMIC DNA]</scope>
    <source>
        <strain evidence="2">DSM 45899</strain>
    </source>
</reference>
<protein>
    <submittedName>
        <fullName evidence="1">Uncharacterized protein</fullName>
    </submittedName>
</protein>
<dbReference type="RefSeq" id="WP_006538866.1">
    <property type="nucleotide sequence ID" value="NZ_FAOZ01000001.1"/>
</dbReference>
<evidence type="ECO:0000313" key="2">
    <source>
        <dbReference type="Proteomes" id="UP000198802"/>
    </source>
</evidence>
<accession>A0A0S4QH07</accession>
<gene>
    <name evidence="1" type="ORF">Ga0074812_101316</name>
</gene>
<keyword evidence="2" id="KW-1185">Reference proteome</keyword>
<sequence length="51" mass="5462">MDKIVKYGAIAFLIFFVVTAPDSAASIIDRVIGWLEDIGNGASEFVTDTAL</sequence>
<proteinExistence type="predicted"/>